<dbReference type="PANTHER" id="PTHR38471">
    <property type="entry name" value="FOUR HELIX BUNDLE PROTEIN"/>
    <property type="match status" value="1"/>
</dbReference>
<keyword evidence="2" id="KW-1185">Reference proteome</keyword>
<name>A0A7L8AD41_9FLAO</name>
<dbReference type="OrthoDB" id="5515766at2"/>
<organism evidence="1 2">
    <name type="scientific">Polaribacter haliotis</name>
    <dbReference type="NCBI Taxonomy" id="1888915"/>
    <lineage>
        <taxon>Bacteria</taxon>
        <taxon>Pseudomonadati</taxon>
        <taxon>Bacteroidota</taxon>
        <taxon>Flavobacteriia</taxon>
        <taxon>Flavobacteriales</taxon>
        <taxon>Flavobacteriaceae</taxon>
    </lineage>
</organism>
<dbReference type="InterPro" id="IPR036583">
    <property type="entry name" value="23S_rRNA_IVS_sf"/>
</dbReference>
<proteinExistence type="predicted"/>
<dbReference type="SUPFAM" id="SSF158446">
    <property type="entry name" value="IVS-encoded protein-like"/>
    <property type="match status" value="1"/>
</dbReference>
<dbReference type="Pfam" id="PF05635">
    <property type="entry name" value="23S_rRNA_IVP"/>
    <property type="match status" value="1"/>
</dbReference>
<dbReference type="CDD" id="cd16377">
    <property type="entry name" value="23S_rRNA_IVP_like"/>
    <property type="match status" value="1"/>
</dbReference>
<dbReference type="NCBIfam" id="TIGR02436">
    <property type="entry name" value="four helix bundle protein"/>
    <property type="match status" value="1"/>
</dbReference>
<sequence length="129" mass="15023">MATIRRFEDLEIWQLARKLSQEVISISKNTELKNDYRFKDQIKASSGSVMDNIAEGFERDGNLEFRQYLSIAKGSAGETRSQSYRLFDSEYISEEQLKQLITECESLSRKIANFIGYLNKKDFKGNKFK</sequence>
<reference evidence="1 2" key="1">
    <citation type="journal article" date="2016" name="Int. J. Syst. Evol. Microbiol.">
        <title>Polaribacter haliotis sp. nov., isolated from the gut of abalone Haliotis discus hannai.</title>
        <authorList>
            <person name="Kim Y.O."/>
            <person name="Park I.S."/>
            <person name="Park S."/>
            <person name="Nam B.H."/>
            <person name="Park J.M."/>
            <person name="Kim D.G."/>
            <person name="Yoon J.H."/>
        </authorList>
    </citation>
    <scope>NUCLEOTIDE SEQUENCE [LARGE SCALE GENOMIC DNA]</scope>
    <source>
        <strain evidence="1 2">KCTC 52418</strain>
    </source>
</reference>
<evidence type="ECO:0000313" key="2">
    <source>
        <dbReference type="Proteomes" id="UP000516764"/>
    </source>
</evidence>
<gene>
    <name evidence="1" type="ORF">H9I45_10840</name>
</gene>
<dbReference type="PANTHER" id="PTHR38471:SF2">
    <property type="entry name" value="FOUR HELIX BUNDLE PROTEIN"/>
    <property type="match status" value="1"/>
</dbReference>
<dbReference type="InterPro" id="IPR012657">
    <property type="entry name" value="23S_rRNA-intervening_sequence"/>
</dbReference>
<protein>
    <submittedName>
        <fullName evidence="1">Four helix bundle protein</fullName>
    </submittedName>
</protein>
<dbReference type="Gene3D" id="1.20.1440.60">
    <property type="entry name" value="23S rRNA-intervening sequence"/>
    <property type="match status" value="1"/>
</dbReference>
<dbReference type="AlphaFoldDB" id="A0A7L8AD41"/>
<dbReference type="KEGG" id="phal:H9I45_10840"/>
<evidence type="ECO:0000313" key="1">
    <source>
        <dbReference type="EMBL" id="QOD59844.1"/>
    </source>
</evidence>
<dbReference type="Proteomes" id="UP000516764">
    <property type="component" value="Chromosome"/>
</dbReference>
<dbReference type="EMBL" id="CP061813">
    <property type="protein sequence ID" value="QOD59844.1"/>
    <property type="molecule type" value="Genomic_DNA"/>
</dbReference>
<dbReference type="RefSeq" id="WP_088352534.1">
    <property type="nucleotide sequence ID" value="NZ_CP061813.1"/>
</dbReference>
<accession>A0A7L8AD41</accession>